<dbReference type="RefSeq" id="XP_013281393.1">
    <property type="nucleotide sequence ID" value="XM_013425939.1"/>
</dbReference>
<accession>A0A0D2GG90</accession>
<evidence type="ECO:0000313" key="3">
    <source>
        <dbReference type="Proteomes" id="UP000053029"/>
    </source>
</evidence>
<dbReference type="HOGENOM" id="CLU_1927633_0_0_1"/>
<evidence type="ECO:0000313" key="2">
    <source>
        <dbReference type="EMBL" id="KIW77585.1"/>
    </source>
</evidence>
<dbReference type="Proteomes" id="UP000053029">
    <property type="component" value="Unassembled WGS sequence"/>
</dbReference>
<feature type="compositionally biased region" description="Basic and acidic residues" evidence="1">
    <location>
        <begin position="96"/>
        <end position="105"/>
    </location>
</feature>
<organism evidence="2 3">
    <name type="scientific">Fonsecaea pedrosoi CBS 271.37</name>
    <dbReference type="NCBI Taxonomy" id="1442368"/>
    <lineage>
        <taxon>Eukaryota</taxon>
        <taxon>Fungi</taxon>
        <taxon>Dikarya</taxon>
        <taxon>Ascomycota</taxon>
        <taxon>Pezizomycotina</taxon>
        <taxon>Eurotiomycetes</taxon>
        <taxon>Chaetothyriomycetidae</taxon>
        <taxon>Chaetothyriales</taxon>
        <taxon>Herpotrichiellaceae</taxon>
        <taxon>Fonsecaea</taxon>
    </lineage>
</organism>
<keyword evidence="3" id="KW-1185">Reference proteome</keyword>
<sequence length="131" mass="14359">MSLRNTVKDLRRSLPSHTASSPSSSLETEIIEHLRACPAYEAPTSSHIQPMNSDSSRSFVECTLDSELASGDAPPPYMKLSNGNRKPEYSISDPARTADAKRSRSDGALCLRCNARKAKAWYLRQTACTSP</sequence>
<dbReference type="EMBL" id="KN846974">
    <property type="protein sequence ID" value="KIW77585.1"/>
    <property type="molecule type" value="Genomic_DNA"/>
</dbReference>
<dbReference type="AlphaFoldDB" id="A0A0D2GG90"/>
<feature type="compositionally biased region" description="Low complexity" evidence="1">
    <location>
        <begin position="13"/>
        <end position="27"/>
    </location>
</feature>
<gene>
    <name evidence="2" type="ORF">Z517_10031</name>
</gene>
<dbReference type="OrthoDB" id="4144663at2759"/>
<reference evidence="2 3" key="1">
    <citation type="submission" date="2015-01" db="EMBL/GenBank/DDBJ databases">
        <title>The Genome Sequence of Fonsecaea pedrosoi CBS 271.37.</title>
        <authorList>
            <consortium name="The Broad Institute Genomics Platform"/>
            <person name="Cuomo C."/>
            <person name="de Hoog S."/>
            <person name="Gorbushina A."/>
            <person name="Stielow B."/>
            <person name="Teixiera M."/>
            <person name="Abouelleil A."/>
            <person name="Chapman S.B."/>
            <person name="Priest M."/>
            <person name="Young S.K."/>
            <person name="Wortman J."/>
            <person name="Nusbaum C."/>
            <person name="Birren B."/>
        </authorList>
    </citation>
    <scope>NUCLEOTIDE SEQUENCE [LARGE SCALE GENOMIC DNA]</scope>
    <source>
        <strain evidence="2 3">CBS 271.37</strain>
    </source>
</reference>
<evidence type="ECO:0000256" key="1">
    <source>
        <dbReference type="SAM" id="MobiDB-lite"/>
    </source>
</evidence>
<dbReference type="GeneID" id="25309521"/>
<feature type="region of interest" description="Disordered" evidence="1">
    <location>
        <begin position="1"/>
        <end position="27"/>
    </location>
</feature>
<dbReference type="VEuPathDB" id="FungiDB:Z517_10031"/>
<feature type="region of interest" description="Disordered" evidence="1">
    <location>
        <begin position="64"/>
        <end position="105"/>
    </location>
</feature>
<proteinExistence type="predicted"/>
<feature type="compositionally biased region" description="Basic and acidic residues" evidence="1">
    <location>
        <begin position="1"/>
        <end position="12"/>
    </location>
</feature>
<name>A0A0D2GG90_9EURO</name>
<protein>
    <submittedName>
        <fullName evidence="2">Uncharacterized protein</fullName>
    </submittedName>
</protein>